<name>A0A2Z7D0G3_9LAMI</name>
<evidence type="ECO:0000313" key="2">
    <source>
        <dbReference type="Proteomes" id="UP000250235"/>
    </source>
</evidence>
<accession>A0A2Z7D0G3</accession>
<gene>
    <name evidence="1" type="ORF">F511_25595</name>
</gene>
<dbReference type="AlphaFoldDB" id="A0A2Z7D0G3"/>
<dbReference type="Proteomes" id="UP000250235">
    <property type="component" value="Unassembled WGS sequence"/>
</dbReference>
<organism evidence="1 2">
    <name type="scientific">Dorcoceras hygrometricum</name>
    <dbReference type="NCBI Taxonomy" id="472368"/>
    <lineage>
        <taxon>Eukaryota</taxon>
        <taxon>Viridiplantae</taxon>
        <taxon>Streptophyta</taxon>
        <taxon>Embryophyta</taxon>
        <taxon>Tracheophyta</taxon>
        <taxon>Spermatophyta</taxon>
        <taxon>Magnoliopsida</taxon>
        <taxon>eudicotyledons</taxon>
        <taxon>Gunneridae</taxon>
        <taxon>Pentapetalae</taxon>
        <taxon>asterids</taxon>
        <taxon>lamiids</taxon>
        <taxon>Lamiales</taxon>
        <taxon>Gesneriaceae</taxon>
        <taxon>Didymocarpoideae</taxon>
        <taxon>Trichosporeae</taxon>
        <taxon>Loxocarpinae</taxon>
        <taxon>Dorcoceras</taxon>
    </lineage>
</organism>
<protein>
    <submittedName>
        <fullName evidence="1">Uncharacterized protein</fullName>
    </submittedName>
</protein>
<proteinExistence type="predicted"/>
<reference evidence="1 2" key="1">
    <citation type="journal article" date="2015" name="Proc. Natl. Acad. Sci. U.S.A.">
        <title>The resurrection genome of Boea hygrometrica: A blueprint for survival of dehydration.</title>
        <authorList>
            <person name="Xiao L."/>
            <person name="Yang G."/>
            <person name="Zhang L."/>
            <person name="Yang X."/>
            <person name="Zhao S."/>
            <person name="Ji Z."/>
            <person name="Zhou Q."/>
            <person name="Hu M."/>
            <person name="Wang Y."/>
            <person name="Chen M."/>
            <person name="Xu Y."/>
            <person name="Jin H."/>
            <person name="Xiao X."/>
            <person name="Hu G."/>
            <person name="Bao F."/>
            <person name="Hu Y."/>
            <person name="Wan P."/>
            <person name="Li L."/>
            <person name="Deng X."/>
            <person name="Kuang T."/>
            <person name="Xiang C."/>
            <person name="Zhu J.K."/>
            <person name="Oliver M.J."/>
            <person name="He Y."/>
        </authorList>
    </citation>
    <scope>NUCLEOTIDE SEQUENCE [LARGE SCALE GENOMIC DNA]</scope>
    <source>
        <strain evidence="2">cv. XS01</strain>
    </source>
</reference>
<evidence type="ECO:0000313" key="1">
    <source>
        <dbReference type="EMBL" id="KZV50636.1"/>
    </source>
</evidence>
<dbReference type="EMBL" id="KQ992360">
    <property type="protein sequence ID" value="KZV50636.1"/>
    <property type="molecule type" value="Genomic_DNA"/>
</dbReference>
<keyword evidence="2" id="KW-1185">Reference proteome</keyword>
<sequence>MSLFDLQDVCIVIGSLATLDLPMVVDLIGIYLVERTVLYANHDQLVLAGTINLGLHKTTLTNHSPCVRRPLLSQTSRPRLLPCAAVPPPRDRTCFNHRDEEIPFVLKSVSSSVQTDGGLLFPVVDLIRRSTAAYNSRAGIPCESGCQPPPCAAATTTARRPTQHVAQRRPPCADVAHGDAQAAPCMAQPCRTCRGSARPCAARYVMAAAAAVRRISDSDATANFLLGVYADATCIHGPTHIIEGVMYAGKLYTSLTLVVSRLELPLTLAHIIGDVKGTVLHDSTLMGHLDM</sequence>